<dbReference type="RefSeq" id="XP_056548265.1">
    <property type="nucleotide sequence ID" value="XM_056684659.1"/>
</dbReference>
<organism evidence="1 2">
    <name type="scientific">Penicillium canariense</name>
    <dbReference type="NCBI Taxonomy" id="189055"/>
    <lineage>
        <taxon>Eukaryota</taxon>
        <taxon>Fungi</taxon>
        <taxon>Dikarya</taxon>
        <taxon>Ascomycota</taxon>
        <taxon>Pezizomycotina</taxon>
        <taxon>Eurotiomycetes</taxon>
        <taxon>Eurotiomycetidae</taxon>
        <taxon>Eurotiales</taxon>
        <taxon>Aspergillaceae</taxon>
        <taxon>Penicillium</taxon>
    </lineage>
</organism>
<gene>
    <name evidence="1" type="ORF">N7482_002534</name>
</gene>
<dbReference type="GeneID" id="81423835"/>
<proteinExistence type="predicted"/>
<evidence type="ECO:0000313" key="2">
    <source>
        <dbReference type="Proteomes" id="UP001149163"/>
    </source>
</evidence>
<keyword evidence="2" id="KW-1185">Reference proteome</keyword>
<dbReference type="OrthoDB" id="4177029at2759"/>
<comment type="caution">
    <text evidence="1">The sequence shown here is derived from an EMBL/GenBank/DDBJ whole genome shotgun (WGS) entry which is preliminary data.</text>
</comment>
<protein>
    <submittedName>
        <fullName evidence="1">Uncharacterized protein</fullName>
    </submittedName>
</protein>
<reference evidence="1" key="2">
    <citation type="journal article" date="2023" name="IMA Fungus">
        <title>Comparative genomic study of the Penicillium genus elucidates a diverse pangenome and 15 lateral gene transfer events.</title>
        <authorList>
            <person name="Petersen C."/>
            <person name="Sorensen T."/>
            <person name="Nielsen M.R."/>
            <person name="Sondergaard T.E."/>
            <person name="Sorensen J.L."/>
            <person name="Fitzpatrick D.A."/>
            <person name="Frisvad J.C."/>
            <person name="Nielsen K.L."/>
        </authorList>
    </citation>
    <scope>NUCLEOTIDE SEQUENCE</scope>
    <source>
        <strain evidence="1">IBT 26290</strain>
    </source>
</reference>
<sequence>MATLWYCCGCNFGPFDADLYVSCINCGKHACDSCNRVKVTMSNYNTHNQALSPYPSVVAADTARTLSLETKTMAATGLGELHSIRSFRGPMPSVLASSFGGAVQYYSETYMYICCKCHDGPKVYNVQPQCVVCHHEACGECQQVK</sequence>
<evidence type="ECO:0000313" key="1">
    <source>
        <dbReference type="EMBL" id="KAJ5176657.1"/>
    </source>
</evidence>
<dbReference type="Proteomes" id="UP001149163">
    <property type="component" value="Unassembled WGS sequence"/>
</dbReference>
<reference evidence="1" key="1">
    <citation type="submission" date="2022-11" db="EMBL/GenBank/DDBJ databases">
        <authorList>
            <person name="Petersen C."/>
        </authorList>
    </citation>
    <scope>NUCLEOTIDE SEQUENCE</scope>
    <source>
        <strain evidence="1">IBT 26290</strain>
    </source>
</reference>
<dbReference type="EMBL" id="JAPQKN010000001">
    <property type="protein sequence ID" value="KAJ5176657.1"/>
    <property type="molecule type" value="Genomic_DNA"/>
</dbReference>
<dbReference type="AlphaFoldDB" id="A0A9W9LV80"/>
<name>A0A9W9LV80_9EURO</name>
<accession>A0A9W9LV80</accession>